<sequence>MENKESIWNTDQSDCNKWPRLHYYSSLRGSISTPRICPTIIQFELVGGGCCSIRDYKLN</sequence>
<keyword evidence="2" id="KW-1185">Reference proteome</keyword>
<dbReference type="Proteomes" id="UP000289738">
    <property type="component" value="Chromosome B07"/>
</dbReference>
<evidence type="ECO:0000313" key="1">
    <source>
        <dbReference type="EMBL" id="RYQ99840.1"/>
    </source>
</evidence>
<dbReference type="EMBL" id="SDMP01000017">
    <property type="protein sequence ID" value="RYQ99840.1"/>
    <property type="molecule type" value="Genomic_DNA"/>
</dbReference>
<name>A0A444YD47_ARAHY</name>
<proteinExistence type="predicted"/>
<protein>
    <submittedName>
        <fullName evidence="1">Uncharacterized protein</fullName>
    </submittedName>
</protein>
<comment type="caution">
    <text evidence="1">The sequence shown here is derived from an EMBL/GenBank/DDBJ whole genome shotgun (WGS) entry which is preliminary data.</text>
</comment>
<evidence type="ECO:0000313" key="2">
    <source>
        <dbReference type="Proteomes" id="UP000289738"/>
    </source>
</evidence>
<organism evidence="1 2">
    <name type="scientific">Arachis hypogaea</name>
    <name type="common">Peanut</name>
    <dbReference type="NCBI Taxonomy" id="3818"/>
    <lineage>
        <taxon>Eukaryota</taxon>
        <taxon>Viridiplantae</taxon>
        <taxon>Streptophyta</taxon>
        <taxon>Embryophyta</taxon>
        <taxon>Tracheophyta</taxon>
        <taxon>Spermatophyta</taxon>
        <taxon>Magnoliopsida</taxon>
        <taxon>eudicotyledons</taxon>
        <taxon>Gunneridae</taxon>
        <taxon>Pentapetalae</taxon>
        <taxon>rosids</taxon>
        <taxon>fabids</taxon>
        <taxon>Fabales</taxon>
        <taxon>Fabaceae</taxon>
        <taxon>Papilionoideae</taxon>
        <taxon>50 kb inversion clade</taxon>
        <taxon>dalbergioids sensu lato</taxon>
        <taxon>Dalbergieae</taxon>
        <taxon>Pterocarpus clade</taxon>
        <taxon>Arachis</taxon>
    </lineage>
</organism>
<gene>
    <name evidence="1" type="ORF">Ahy_B07g087855</name>
</gene>
<accession>A0A444YD47</accession>
<reference evidence="1 2" key="1">
    <citation type="submission" date="2019-01" db="EMBL/GenBank/DDBJ databases">
        <title>Sequencing of cultivated peanut Arachis hypogaea provides insights into genome evolution and oil improvement.</title>
        <authorList>
            <person name="Chen X."/>
        </authorList>
    </citation>
    <scope>NUCLEOTIDE SEQUENCE [LARGE SCALE GENOMIC DNA]</scope>
    <source>
        <strain evidence="2">cv. Fuhuasheng</strain>
        <tissue evidence="1">Leaves</tissue>
    </source>
</reference>
<dbReference type="AlphaFoldDB" id="A0A444YD47"/>